<evidence type="ECO:0000313" key="10">
    <source>
        <dbReference type="EMBL" id="RFM27687.1"/>
    </source>
</evidence>
<gene>
    <name evidence="10" type="ORF">DXN05_13350</name>
</gene>
<evidence type="ECO:0000256" key="4">
    <source>
        <dbReference type="ARBA" id="ARBA00022825"/>
    </source>
</evidence>
<feature type="active site" description="Charge relay system" evidence="5">
    <location>
        <position position="465"/>
    </location>
</feature>
<dbReference type="InterPro" id="IPR036852">
    <property type="entry name" value="Peptidase_S8/S53_dom_sf"/>
</dbReference>
<dbReference type="AlphaFoldDB" id="A0A3E1NIC1"/>
<protein>
    <submittedName>
        <fullName evidence="10">Peptidase S8</fullName>
    </submittedName>
</protein>
<feature type="chain" id="PRO_5017591981" evidence="8">
    <location>
        <begin position="23"/>
        <end position="567"/>
    </location>
</feature>
<name>A0A3E1NIC1_9BACT</name>
<feature type="signal peptide" evidence="8">
    <location>
        <begin position="1"/>
        <end position="22"/>
    </location>
</feature>
<dbReference type="InterPro" id="IPR051048">
    <property type="entry name" value="Peptidase_S8/S53_subtilisin"/>
</dbReference>
<accession>A0A3E1NIC1</accession>
<dbReference type="PROSITE" id="PS00136">
    <property type="entry name" value="SUBTILASE_ASP"/>
    <property type="match status" value="1"/>
</dbReference>
<dbReference type="PANTHER" id="PTHR43399:SF4">
    <property type="entry name" value="CELL WALL-ASSOCIATED PROTEASE"/>
    <property type="match status" value="1"/>
</dbReference>
<feature type="active site" description="Charge relay system" evidence="5">
    <location>
        <position position="65"/>
    </location>
</feature>
<evidence type="ECO:0000256" key="6">
    <source>
        <dbReference type="RuleBase" id="RU003355"/>
    </source>
</evidence>
<keyword evidence="3 5" id="KW-0378">Hydrolase</keyword>
<evidence type="ECO:0000256" key="1">
    <source>
        <dbReference type="ARBA" id="ARBA00011073"/>
    </source>
</evidence>
<dbReference type="OrthoDB" id="9798386at2"/>
<evidence type="ECO:0000256" key="3">
    <source>
        <dbReference type="ARBA" id="ARBA00022801"/>
    </source>
</evidence>
<keyword evidence="11" id="KW-1185">Reference proteome</keyword>
<dbReference type="Proteomes" id="UP000261284">
    <property type="component" value="Unassembled WGS sequence"/>
</dbReference>
<reference evidence="10 11" key="1">
    <citation type="submission" date="2018-08" db="EMBL/GenBank/DDBJ databases">
        <title>Chitinophagaceae sp. K23C18032701, a novel bacterium isolated from forest soil.</title>
        <authorList>
            <person name="Wang C."/>
        </authorList>
    </citation>
    <scope>NUCLEOTIDE SEQUENCE [LARGE SCALE GENOMIC DNA]</scope>
    <source>
        <strain evidence="10 11">K23C18032701</strain>
    </source>
</reference>
<evidence type="ECO:0000256" key="8">
    <source>
        <dbReference type="SAM" id="SignalP"/>
    </source>
</evidence>
<evidence type="ECO:0000259" key="9">
    <source>
        <dbReference type="Pfam" id="PF00082"/>
    </source>
</evidence>
<dbReference type="PROSITE" id="PS51892">
    <property type="entry name" value="SUBTILASE"/>
    <property type="match status" value="1"/>
</dbReference>
<dbReference type="InterPro" id="IPR023827">
    <property type="entry name" value="Peptidase_S8_Asp-AS"/>
</dbReference>
<dbReference type="InterPro" id="IPR000209">
    <property type="entry name" value="Peptidase_S8/S53_dom"/>
</dbReference>
<evidence type="ECO:0000256" key="7">
    <source>
        <dbReference type="SAM" id="MobiDB-lite"/>
    </source>
</evidence>
<sequence>MHRRKRNILFILLIACCNGLFAQSSLKGWHLRDLKKDGFYGVSIDEAYQFMQGRKSTPLIVAVIDSGVDTAHEDLKNILWHNTREIPGNGIDDDHNGYIDDVYGWNFLGNKNGRNLKKTSDEKTRVYHRFKSKFAGKAIVEDSLTPGDRYAYDIWKKAAKEMNVSTDEQVELMFVEVTMKALKKHDKVLREEMGVEEYTLQELEKFQPATQAGKQAKLGYLTCCKLMTLEGDEKNTAILSDLDEYVSGKKESMEARDVAPPDYREQVVKDNYYDISDQFYGNNDVMGPNPLHGTHVSGIIAAERNNNTGIDGVADNVKIMMIRAIPDGDEYDKDVALAIKYAVDNGAKVINMSFGKALSPEKQWVDEAIRYAENKDVLIVHAAGNESEDVDQKDNFPNPDLQTFHNHANNFITVGASSDPQIGDGGIIADFSNYGHNNVDIFAPGVKIYSTLPGKSSYGFLRGTSMAAPVVTGIAAMIREYFPELSATQVKYAIQQSAFGCDSTIKIVKPGTKDKVSLTELCQTGGFVNAYRALEIASKLAPEDRKKTPAPVPAAPKPVMLRNNKLN</sequence>
<dbReference type="EMBL" id="QTJU01000004">
    <property type="protein sequence ID" value="RFM27687.1"/>
    <property type="molecule type" value="Genomic_DNA"/>
</dbReference>
<dbReference type="CDD" id="cd07483">
    <property type="entry name" value="Peptidases_S8_Subtilisin_Novo-like"/>
    <property type="match status" value="1"/>
</dbReference>
<feature type="region of interest" description="Disordered" evidence="7">
    <location>
        <begin position="542"/>
        <end position="567"/>
    </location>
</feature>
<keyword evidence="4 5" id="KW-0720">Serine protease</keyword>
<comment type="caution">
    <text evidence="10">The sequence shown here is derived from an EMBL/GenBank/DDBJ whole genome shotgun (WGS) entry which is preliminary data.</text>
</comment>
<dbReference type="Pfam" id="PF00082">
    <property type="entry name" value="Peptidase_S8"/>
    <property type="match status" value="1"/>
</dbReference>
<evidence type="ECO:0000256" key="5">
    <source>
        <dbReference type="PROSITE-ProRule" id="PRU01240"/>
    </source>
</evidence>
<dbReference type="PROSITE" id="PS00138">
    <property type="entry name" value="SUBTILASE_SER"/>
    <property type="match status" value="1"/>
</dbReference>
<organism evidence="10 11">
    <name type="scientific">Deminuibacter soli</name>
    <dbReference type="NCBI Taxonomy" id="2291815"/>
    <lineage>
        <taxon>Bacteria</taxon>
        <taxon>Pseudomonadati</taxon>
        <taxon>Bacteroidota</taxon>
        <taxon>Chitinophagia</taxon>
        <taxon>Chitinophagales</taxon>
        <taxon>Chitinophagaceae</taxon>
        <taxon>Deminuibacter</taxon>
    </lineage>
</organism>
<dbReference type="InterPro" id="IPR034080">
    <property type="entry name" value="Protease_P7-like_dom"/>
</dbReference>
<feature type="domain" description="Peptidase S8/S53" evidence="9">
    <location>
        <begin position="59"/>
        <end position="504"/>
    </location>
</feature>
<comment type="similarity">
    <text evidence="1 5 6">Belongs to the peptidase S8 family.</text>
</comment>
<dbReference type="SUPFAM" id="SSF52743">
    <property type="entry name" value="Subtilisin-like"/>
    <property type="match status" value="1"/>
</dbReference>
<proteinExistence type="inferred from homology"/>
<dbReference type="InterPro" id="IPR022398">
    <property type="entry name" value="Peptidase_S8_His-AS"/>
</dbReference>
<dbReference type="Gene3D" id="3.40.50.200">
    <property type="entry name" value="Peptidase S8/S53 domain"/>
    <property type="match status" value="2"/>
</dbReference>
<dbReference type="GO" id="GO:0006508">
    <property type="term" value="P:proteolysis"/>
    <property type="evidence" value="ECO:0007669"/>
    <property type="project" value="UniProtKB-KW"/>
</dbReference>
<dbReference type="GO" id="GO:0004252">
    <property type="term" value="F:serine-type endopeptidase activity"/>
    <property type="evidence" value="ECO:0007669"/>
    <property type="project" value="UniProtKB-UniRule"/>
</dbReference>
<dbReference type="RefSeq" id="WP_116847765.1">
    <property type="nucleotide sequence ID" value="NZ_QTJU01000004.1"/>
</dbReference>
<keyword evidence="2 5" id="KW-0645">Protease</keyword>
<dbReference type="PANTHER" id="PTHR43399">
    <property type="entry name" value="SUBTILISIN-RELATED"/>
    <property type="match status" value="1"/>
</dbReference>
<dbReference type="InterPro" id="IPR015500">
    <property type="entry name" value="Peptidase_S8_subtilisin-rel"/>
</dbReference>
<keyword evidence="8" id="KW-0732">Signal</keyword>
<evidence type="ECO:0000256" key="2">
    <source>
        <dbReference type="ARBA" id="ARBA00022670"/>
    </source>
</evidence>
<dbReference type="PRINTS" id="PR00723">
    <property type="entry name" value="SUBTILISIN"/>
</dbReference>
<feature type="active site" description="Charge relay system" evidence="5">
    <location>
        <position position="292"/>
    </location>
</feature>
<dbReference type="PROSITE" id="PS00137">
    <property type="entry name" value="SUBTILASE_HIS"/>
    <property type="match status" value="1"/>
</dbReference>
<dbReference type="InterPro" id="IPR023828">
    <property type="entry name" value="Peptidase_S8_Ser-AS"/>
</dbReference>
<evidence type="ECO:0000313" key="11">
    <source>
        <dbReference type="Proteomes" id="UP000261284"/>
    </source>
</evidence>